<organism evidence="1 2">
    <name type="scientific">Phytophthora palmivora</name>
    <dbReference type="NCBI Taxonomy" id="4796"/>
    <lineage>
        <taxon>Eukaryota</taxon>
        <taxon>Sar</taxon>
        <taxon>Stramenopiles</taxon>
        <taxon>Oomycota</taxon>
        <taxon>Peronosporomycetes</taxon>
        <taxon>Peronosporales</taxon>
        <taxon>Peronosporaceae</taxon>
        <taxon>Phytophthora</taxon>
    </lineage>
</organism>
<name>A0A2P4Y1Z3_9STRA</name>
<evidence type="ECO:0000313" key="2">
    <source>
        <dbReference type="Proteomes" id="UP000237271"/>
    </source>
</evidence>
<evidence type="ECO:0000313" key="1">
    <source>
        <dbReference type="EMBL" id="POM71837.1"/>
    </source>
</evidence>
<comment type="caution">
    <text evidence="1">The sequence shown here is derived from an EMBL/GenBank/DDBJ whole genome shotgun (WGS) entry which is preliminary data.</text>
</comment>
<dbReference type="Proteomes" id="UP000237271">
    <property type="component" value="Unassembled WGS sequence"/>
</dbReference>
<gene>
    <name evidence="1" type="ORF">PHPALM_11539</name>
</gene>
<accession>A0A2P4Y1Z3</accession>
<dbReference type="OrthoDB" id="103481at2759"/>
<reference evidence="1 2" key="1">
    <citation type="journal article" date="2017" name="Genome Biol. Evol.">
        <title>Phytophthora megakarya and P. palmivora, closely related causal agents of cacao black pod rot, underwent increases in genome sizes and gene numbers by different mechanisms.</title>
        <authorList>
            <person name="Ali S.S."/>
            <person name="Shao J."/>
            <person name="Lary D.J."/>
            <person name="Kronmiller B."/>
            <person name="Shen D."/>
            <person name="Strem M.D."/>
            <person name="Amoako-Attah I."/>
            <person name="Akrofi A.Y."/>
            <person name="Begoude B.A."/>
            <person name="Ten Hoopen G.M."/>
            <person name="Coulibaly K."/>
            <person name="Kebe B.I."/>
            <person name="Melnick R.L."/>
            <person name="Guiltinan M.J."/>
            <person name="Tyler B.M."/>
            <person name="Meinhardt L.W."/>
            <person name="Bailey B.A."/>
        </authorList>
    </citation>
    <scope>NUCLEOTIDE SEQUENCE [LARGE SCALE GENOMIC DNA]</scope>
    <source>
        <strain evidence="2">sbr112.9</strain>
    </source>
</reference>
<sequence>MLHAFTQVEDGLYKCTTCGKQYKNLNRNHESCEQELKSLPLGLHLVCQQTIWIYIAGLIGPFAATFRLYLQNGGSPALLSFCRTSQRMLCRVDLRGFCELPDLFILVLDLWANGNRHYIAIFAVLWAVYQW</sequence>
<dbReference type="EMBL" id="NCKW01006401">
    <property type="protein sequence ID" value="POM71837.1"/>
    <property type="molecule type" value="Genomic_DNA"/>
</dbReference>
<keyword evidence="2" id="KW-1185">Reference proteome</keyword>
<dbReference type="AlphaFoldDB" id="A0A2P4Y1Z3"/>
<protein>
    <submittedName>
        <fullName evidence="1">Uncharacterized protein</fullName>
    </submittedName>
</protein>
<proteinExistence type="predicted"/>